<evidence type="ECO:0000256" key="4">
    <source>
        <dbReference type="ARBA" id="ARBA00035656"/>
    </source>
</evidence>
<dbReference type="InterPro" id="IPR029358">
    <property type="entry name" value="CFAP96"/>
</dbReference>
<keyword evidence="2" id="KW-0963">Cytoplasm</keyword>
<dbReference type="GO" id="GO:0005813">
    <property type="term" value="C:centrosome"/>
    <property type="evidence" value="ECO:0007669"/>
    <property type="project" value="UniProtKB-SubCell"/>
</dbReference>
<evidence type="ECO:0000256" key="2">
    <source>
        <dbReference type="ARBA" id="ARBA00022490"/>
    </source>
</evidence>
<keyword evidence="3" id="KW-0206">Cytoskeleton</keyword>
<gene>
    <name evidence="6" type="ORF">Cvel_5209</name>
</gene>
<name>A0A0G4GTY5_9ALVE</name>
<proteinExistence type="inferred from homology"/>
<dbReference type="VEuPathDB" id="CryptoDB:Cvel_5209"/>
<dbReference type="PANTHER" id="PTHR31144">
    <property type="entry name" value="UPF0602 PROTEIN C4ORF47"/>
    <property type="match status" value="1"/>
</dbReference>
<comment type="subcellular location">
    <subcellularLocation>
        <location evidence="1">Cytoplasm</location>
        <location evidence="1">Cytoskeleton</location>
        <location evidence="1">Microtubule organizing center</location>
        <location evidence="1">Centrosome</location>
    </subcellularLocation>
</comment>
<reference evidence="6" key="1">
    <citation type="submission" date="2014-11" db="EMBL/GenBank/DDBJ databases">
        <authorList>
            <person name="Otto D Thomas"/>
            <person name="Naeem Raeece"/>
        </authorList>
    </citation>
    <scope>NUCLEOTIDE SEQUENCE</scope>
</reference>
<dbReference type="PANTHER" id="PTHR31144:SF1">
    <property type="entry name" value="UPF0602 PROTEIN C4ORF47"/>
    <property type="match status" value="1"/>
</dbReference>
<evidence type="ECO:0000256" key="1">
    <source>
        <dbReference type="ARBA" id="ARBA00004300"/>
    </source>
</evidence>
<protein>
    <recommendedName>
        <fullName evidence="5">Cilia-and flagella-associated protein 96</fullName>
    </recommendedName>
</protein>
<accession>A0A0G4GTY5</accession>
<comment type="similarity">
    <text evidence="4">Belongs to the CFAP96 family.</text>
</comment>
<sequence length="199" mass="21859">MDETARQTLRAEVLKESFAAAGEARHGFIGYMPPLAVADNSLEPITNVRKGDDAGWMPKNFVTGQAKKGNGPDSYLMYIPPLAPGSPFVDTHKIRLRETKGAPVDPDRNFKPPGTVKTSTNKTGYVYMEMSPDPVDPKDLYAKHKDRAPLKNFVTAPARRGGKGVFAPDIYFEKPSEYLHSDYEAEKKLRCAGDGGLSL</sequence>
<evidence type="ECO:0000313" key="6">
    <source>
        <dbReference type="EMBL" id="CEM34185.1"/>
    </source>
</evidence>
<evidence type="ECO:0000256" key="5">
    <source>
        <dbReference type="ARBA" id="ARBA00035693"/>
    </source>
</evidence>
<dbReference type="AlphaFoldDB" id="A0A0G4GTY5"/>
<organism evidence="6">
    <name type="scientific">Chromera velia CCMP2878</name>
    <dbReference type="NCBI Taxonomy" id="1169474"/>
    <lineage>
        <taxon>Eukaryota</taxon>
        <taxon>Sar</taxon>
        <taxon>Alveolata</taxon>
        <taxon>Colpodellida</taxon>
        <taxon>Chromeraceae</taxon>
        <taxon>Chromera</taxon>
    </lineage>
</organism>
<dbReference type="EMBL" id="CDMZ01001546">
    <property type="protein sequence ID" value="CEM34185.1"/>
    <property type="molecule type" value="Genomic_DNA"/>
</dbReference>
<dbReference type="Pfam" id="PF15239">
    <property type="entry name" value="CFAP96-like"/>
    <property type="match status" value="1"/>
</dbReference>
<dbReference type="PhylomeDB" id="A0A0G4GTY5"/>
<dbReference type="GO" id="GO:0005881">
    <property type="term" value="C:cytoplasmic microtubule"/>
    <property type="evidence" value="ECO:0007669"/>
    <property type="project" value="TreeGrafter"/>
</dbReference>
<evidence type="ECO:0000256" key="3">
    <source>
        <dbReference type="ARBA" id="ARBA00023212"/>
    </source>
</evidence>